<keyword evidence="1" id="KW-0812">Transmembrane</keyword>
<feature type="transmembrane region" description="Helical" evidence="1">
    <location>
        <begin position="20"/>
        <end position="43"/>
    </location>
</feature>
<dbReference type="EMBL" id="GBRH01281828">
    <property type="protein sequence ID" value="JAD16067.1"/>
    <property type="molecule type" value="Transcribed_RNA"/>
</dbReference>
<reference evidence="2" key="2">
    <citation type="journal article" date="2015" name="Data Brief">
        <title>Shoot transcriptome of the giant reed, Arundo donax.</title>
        <authorList>
            <person name="Barrero R.A."/>
            <person name="Guerrero F.D."/>
            <person name="Moolhuijzen P."/>
            <person name="Goolsby J.A."/>
            <person name="Tidwell J."/>
            <person name="Bellgard S.E."/>
            <person name="Bellgard M.I."/>
        </authorList>
    </citation>
    <scope>NUCLEOTIDE SEQUENCE</scope>
    <source>
        <tissue evidence="2">Shoot tissue taken approximately 20 cm above the soil surface</tissue>
    </source>
</reference>
<keyword evidence="1" id="KW-0472">Membrane</keyword>
<name>A0A0A8XWJ2_ARUDO</name>
<evidence type="ECO:0000256" key="1">
    <source>
        <dbReference type="SAM" id="Phobius"/>
    </source>
</evidence>
<protein>
    <submittedName>
        <fullName evidence="2">Uncharacterized protein</fullName>
    </submittedName>
</protein>
<dbReference type="AlphaFoldDB" id="A0A0A8XWJ2"/>
<keyword evidence="1" id="KW-1133">Transmembrane helix</keyword>
<reference evidence="2" key="1">
    <citation type="submission" date="2014-09" db="EMBL/GenBank/DDBJ databases">
        <authorList>
            <person name="Magalhaes I.L.F."/>
            <person name="Oliveira U."/>
            <person name="Santos F.R."/>
            <person name="Vidigal T.H.D.A."/>
            <person name="Brescovit A.D."/>
            <person name="Santos A.J."/>
        </authorList>
    </citation>
    <scope>NUCLEOTIDE SEQUENCE</scope>
    <source>
        <tissue evidence="2">Shoot tissue taken approximately 20 cm above the soil surface</tissue>
    </source>
</reference>
<sequence>MAVFYLLNIDNKFLEPVLYLFQMLLICGCISFFSLCNGTYALWVAEIRCLIRQ</sequence>
<proteinExistence type="predicted"/>
<evidence type="ECO:0000313" key="2">
    <source>
        <dbReference type="EMBL" id="JAD16067.1"/>
    </source>
</evidence>
<organism evidence="2">
    <name type="scientific">Arundo donax</name>
    <name type="common">Giant reed</name>
    <name type="synonym">Donax arundinaceus</name>
    <dbReference type="NCBI Taxonomy" id="35708"/>
    <lineage>
        <taxon>Eukaryota</taxon>
        <taxon>Viridiplantae</taxon>
        <taxon>Streptophyta</taxon>
        <taxon>Embryophyta</taxon>
        <taxon>Tracheophyta</taxon>
        <taxon>Spermatophyta</taxon>
        <taxon>Magnoliopsida</taxon>
        <taxon>Liliopsida</taxon>
        <taxon>Poales</taxon>
        <taxon>Poaceae</taxon>
        <taxon>PACMAD clade</taxon>
        <taxon>Arundinoideae</taxon>
        <taxon>Arundineae</taxon>
        <taxon>Arundo</taxon>
    </lineage>
</organism>
<accession>A0A0A8XWJ2</accession>